<protein>
    <recommendedName>
        <fullName evidence="3 9">DNA replication and repair protein RecF</fullName>
    </recommendedName>
</protein>
<dbReference type="GO" id="GO:0005524">
    <property type="term" value="F:ATP binding"/>
    <property type="evidence" value="ECO:0007669"/>
    <property type="project" value="UniProtKB-UniRule"/>
</dbReference>
<evidence type="ECO:0000259" key="11">
    <source>
        <dbReference type="SMART" id="SM00382"/>
    </source>
</evidence>
<dbReference type="Gene3D" id="1.20.1050.90">
    <property type="entry name" value="RecF/RecN/SMC, N-terminal domain"/>
    <property type="match status" value="1"/>
</dbReference>
<evidence type="ECO:0000256" key="10">
    <source>
        <dbReference type="RuleBase" id="RU000578"/>
    </source>
</evidence>
<evidence type="ECO:0000256" key="7">
    <source>
        <dbReference type="ARBA" id="ARBA00022840"/>
    </source>
</evidence>
<dbReference type="GO" id="GO:0005737">
    <property type="term" value="C:cytoplasm"/>
    <property type="evidence" value="ECO:0007669"/>
    <property type="project" value="UniProtKB-SubCell"/>
</dbReference>
<dbReference type="STRING" id="1122213.GCA_000423365_02892"/>
<comment type="subcellular location">
    <subcellularLocation>
        <location evidence="1 9 10">Cytoplasm</location>
    </subcellularLocation>
</comment>
<comment type="similarity">
    <text evidence="2 9 10">Belongs to the RecF family.</text>
</comment>
<evidence type="ECO:0000256" key="6">
    <source>
        <dbReference type="ARBA" id="ARBA00022741"/>
    </source>
</evidence>
<keyword evidence="9 10" id="KW-0227">DNA damage</keyword>
<dbReference type="GO" id="GO:0006260">
    <property type="term" value="P:DNA replication"/>
    <property type="evidence" value="ECO:0007669"/>
    <property type="project" value="UniProtKB-UniRule"/>
</dbReference>
<organism evidence="12 13">
    <name type="scientific">Maritalea myrionectae</name>
    <dbReference type="NCBI Taxonomy" id="454601"/>
    <lineage>
        <taxon>Bacteria</taxon>
        <taxon>Pseudomonadati</taxon>
        <taxon>Pseudomonadota</taxon>
        <taxon>Alphaproteobacteria</taxon>
        <taxon>Hyphomicrobiales</taxon>
        <taxon>Devosiaceae</taxon>
        <taxon>Maritalea</taxon>
    </lineage>
</organism>
<name>A0A2R4MA34_9HYPH</name>
<dbReference type="Pfam" id="PF02463">
    <property type="entry name" value="SMC_N"/>
    <property type="match status" value="1"/>
</dbReference>
<dbReference type="EMBL" id="CP021330">
    <property type="protein sequence ID" value="AVX02726.1"/>
    <property type="molecule type" value="Genomic_DNA"/>
</dbReference>
<dbReference type="KEGG" id="mmyr:MXMO3_00178"/>
<dbReference type="GO" id="GO:0000731">
    <property type="term" value="P:DNA synthesis involved in DNA repair"/>
    <property type="evidence" value="ECO:0007669"/>
    <property type="project" value="TreeGrafter"/>
</dbReference>
<dbReference type="RefSeq" id="WP_117394643.1">
    <property type="nucleotide sequence ID" value="NZ_CP021330.1"/>
</dbReference>
<keyword evidence="7 9" id="KW-0067">ATP-binding</keyword>
<dbReference type="HAMAP" id="MF_00365">
    <property type="entry name" value="RecF"/>
    <property type="match status" value="1"/>
</dbReference>
<feature type="binding site" evidence="9">
    <location>
        <begin position="38"/>
        <end position="45"/>
    </location>
    <ligand>
        <name>ATP</name>
        <dbReference type="ChEBI" id="CHEBI:30616"/>
    </ligand>
</feature>
<comment type="function">
    <text evidence="9 10">The RecF protein is involved in DNA metabolism; it is required for DNA replication and normal SOS inducibility. RecF binds preferentially to single-stranded, linear DNA. It also seems to bind ATP.</text>
</comment>
<keyword evidence="6 9" id="KW-0547">Nucleotide-binding</keyword>
<keyword evidence="13" id="KW-1185">Reference proteome</keyword>
<evidence type="ECO:0000256" key="4">
    <source>
        <dbReference type="ARBA" id="ARBA00022490"/>
    </source>
</evidence>
<dbReference type="InterPro" id="IPR027417">
    <property type="entry name" value="P-loop_NTPase"/>
</dbReference>
<dbReference type="NCBIfam" id="TIGR00611">
    <property type="entry name" value="recf"/>
    <property type="match status" value="1"/>
</dbReference>
<keyword evidence="9 10" id="KW-0234">DNA repair</keyword>
<dbReference type="GO" id="GO:0006302">
    <property type="term" value="P:double-strand break repair"/>
    <property type="evidence" value="ECO:0007669"/>
    <property type="project" value="TreeGrafter"/>
</dbReference>
<dbReference type="InterPro" id="IPR001238">
    <property type="entry name" value="DNA-binding_RecF"/>
</dbReference>
<evidence type="ECO:0000256" key="3">
    <source>
        <dbReference type="ARBA" id="ARBA00020170"/>
    </source>
</evidence>
<sequence length="377" mass="41180">MAHRELPTHYISRLRLSNFRNYASAALDPDPRHVVLTGPNGAGKTNLLEAISLLGPGRGLRRAAFEQLALHASEAGWAVAASLETPVGPVDMGTGLDQGVQTGRKVRINGSAAKSVEELGEYARILWLTPSLDGLFTGAAGDRRRFFDRLVMTLIPSHGAEANAFEKAMRQRNKLLETDFDPSWMSAIEAQMATHAAAMHFARVDMITHLNQLLEKTRGDAPFPGAHVALASQEELTEEFVSSSALEAFLTDLWRNRRPIDRVAGRTTLGPHRTDMQVTHLDKQMPAALCSTGEQKALLIGLILAQAALVRQITHISPLLLLDEIAAHLDLSRRAALFEILNGLGTQCWMTGTDKMLFEALGDEAQFVSVKDAQLTL</sequence>
<dbReference type="SMART" id="SM00382">
    <property type="entry name" value="AAA"/>
    <property type="match status" value="1"/>
</dbReference>
<evidence type="ECO:0000256" key="5">
    <source>
        <dbReference type="ARBA" id="ARBA00022705"/>
    </source>
</evidence>
<dbReference type="SUPFAM" id="SSF52540">
    <property type="entry name" value="P-loop containing nucleoside triphosphate hydrolases"/>
    <property type="match status" value="1"/>
</dbReference>
<dbReference type="PANTHER" id="PTHR32182">
    <property type="entry name" value="DNA REPLICATION AND REPAIR PROTEIN RECF"/>
    <property type="match status" value="1"/>
</dbReference>
<evidence type="ECO:0000313" key="13">
    <source>
        <dbReference type="Proteomes" id="UP000258927"/>
    </source>
</evidence>
<dbReference type="PROSITE" id="PS00618">
    <property type="entry name" value="RECF_2"/>
    <property type="match status" value="1"/>
</dbReference>
<accession>A0A2R4MA34</accession>
<evidence type="ECO:0000256" key="2">
    <source>
        <dbReference type="ARBA" id="ARBA00008016"/>
    </source>
</evidence>
<dbReference type="PROSITE" id="PS00617">
    <property type="entry name" value="RECF_1"/>
    <property type="match status" value="1"/>
</dbReference>
<evidence type="ECO:0000256" key="9">
    <source>
        <dbReference type="HAMAP-Rule" id="MF_00365"/>
    </source>
</evidence>
<reference evidence="12 13" key="1">
    <citation type="submission" date="2017-05" db="EMBL/GenBank/DDBJ databases">
        <title>Genome Analysis of Maritalea myrionectae HL2708#5.</title>
        <authorList>
            <consortium name="Cotde Inc.-PKNU"/>
            <person name="Jang D."/>
            <person name="Oh H.-M."/>
        </authorList>
    </citation>
    <scope>NUCLEOTIDE SEQUENCE [LARGE SCALE GENOMIC DNA]</scope>
    <source>
        <strain evidence="12 13">HL2708#5</strain>
    </source>
</reference>
<dbReference type="InterPro" id="IPR003593">
    <property type="entry name" value="AAA+_ATPase"/>
</dbReference>
<dbReference type="GO" id="GO:0003697">
    <property type="term" value="F:single-stranded DNA binding"/>
    <property type="evidence" value="ECO:0007669"/>
    <property type="project" value="UniProtKB-UniRule"/>
</dbReference>
<dbReference type="InterPro" id="IPR003395">
    <property type="entry name" value="RecF/RecN/SMC_N"/>
</dbReference>
<gene>
    <name evidence="9" type="primary">recF</name>
    <name evidence="12" type="ORF">MXMO3_00178</name>
</gene>
<keyword evidence="4 9" id="KW-0963">Cytoplasm</keyword>
<keyword evidence="9 10" id="KW-0742">SOS response</keyword>
<dbReference type="AlphaFoldDB" id="A0A2R4MA34"/>
<keyword evidence="5 9" id="KW-0235">DNA replication</keyword>
<dbReference type="Proteomes" id="UP000258927">
    <property type="component" value="Chromosome"/>
</dbReference>
<dbReference type="InterPro" id="IPR018078">
    <property type="entry name" value="DNA-binding_RecF_CS"/>
</dbReference>
<dbReference type="InterPro" id="IPR042174">
    <property type="entry name" value="RecF_2"/>
</dbReference>
<evidence type="ECO:0000256" key="1">
    <source>
        <dbReference type="ARBA" id="ARBA00004496"/>
    </source>
</evidence>
<dbReference type="Gene3D" id="3.40.50.300">
    <property type="entry name" value="P-loop containing nucleotide triphosphate hydrolases"/>
    <property type="match status" value="1"/>
</dbReference>
<dbReference type="PANTHER" id="PTHR32182:SF0">
    <property type="entry name" value="DNA REPLICATION AND REPAIR PROTEIN RECF"/>
    <property type="match status" value="1"/>
</dbReference>
<proteinExistence type="inferred from homology"/>
<evidence type="ECO:0000313" key="12">
    <source>
        <dbReference type="EMBL" id="AVX02726.1"/>
    </source>
</evidence>
<dbReference type="GO" id="GO:0009432">
    <property type="term" value="P:SOS response"/>
    <property type="evidence" value="ECO:0007669"/>
    <property type="project" value="UniProtKB-UniRule"/>
</dbReference>
<feature type="domain" description="AAA+ ATPase" evidence="11">
    <location>
        <begin position="30"/>
        <end position="372"/>
    </location>
</feature>
<keyword evidence="8 9" id="KW-0238">DNA-binding</keyword>
<evidence type="ECO:0000256" key="8">
    <source>
        <dbReference type="ARBA" id="ARBA00023125"/>
    </source>
</evidence>